<accession>A0AAW1IYN7</accession>
<dbReference type="AlphaFoldDB" id="A0AAW1IYN7"/>
<proteinExistence type="predicted"/>
<gene>
    <name evidence="2" type="ORF">QE152_g32668</name>
</gene>
<comment type="caution">
    <text evidence="2">The sequence shown here is derived from an EMBL/GenBank/DDBJ whole genome shotgun (WGS) entry which is preliminary data.</text>
</comment>
<dbReference type="Proteomes" id="UP001458880">
    <property type="component" value="Unassembled WGS sequence"/>
</dbReference>
<evidence type="ECO:0000256" key="1">
    <source>
        <dbReference type="SAM" id="MobiDB-lite"/>
    </source>
</evidence>
<protein>
    <submittedName>
        <fullName evidence="2">Uncharacterized protein</fullName>
    </submittedName>
</protein>
<sequence>MATYEEEQAKLQQLWDDIDMSDDDPYGTESDNDPEYQVDEDSESSSNIPTKRQPFTNLISFLVVVTAVETENEDEFADDQSMSSKDEWNVVVGNFRDINFSADVGLVGLTQEVLDMRNNEDVLAYFQLFVDDQVIDLNKQRWWNKQTYMLNKLF</sequence>
<reference evidence="2 3" key="1">
    <citation type="journal article" date="2024" name="BMC Genomics">
        <title>De novo assembly and annotation of Popillia japonica's genome with initial clues to its potential as an invasive pest.</title>
        <authorList>
            <person name="Cucini C."/>
            <person name="Boschi S."/>
            <person name="Funari R."/>
            <person name="Cardaioli E."/>
            <person name="Iannotti N."/>
            <person name="Marturano G."/>
            <person name="Paoli F."/>
            <person name="Bruttini M."/>
            <person name="Carapelli A."/>
            <person name="Frati F."/>
            <person name="Nardi F."/>
        </authorList>
    </citation>
    <scope>NUCLEOTIDE SEQUENCE [LARGE SCALE GENOMIC DNA]</scope>
    <source>
        <strain evidence="2">DMR45628</strain>
    </source>
</reference>
<name>A0AAW1IYN7_POPJA</name>
<evidence type="ECO:0000313" key="2">
    <source>
        <dbReference type="EMBL" id="KAK9695309.1"/>
    </source>
</evidence>
<dbReference type="EMBL" id="JASPKY010000486">
    <property type="protein sequence ID" value="KAK9695309.1"/>
    <property type="molecule type" value="Genomic_DNA"/>
</dbReference>
<feature type="compositionally biased region" description="Acidic residues" evidence="1">
    <location>
        <begin position="16"/>
        <end position="43"/>
    </location>
</feature>
<feature type="region of interest" description="Disordered" evidence="1">
    <location>
        <begin position="1"/>
        <end position="51"/>
    </location>
</feature>
<keyword evidence="3" id="KW-1185">Reference proteome</keyword>
<organism evidence="2 3">
    <name type="scientific">Popillia japonica</name>
    <name type="common">Japanese beetle</name>
    <dbReference type="NCBI Taxonomy" id="7064"/>
    <lineage>
        <taxon>Eukaryota</taxon>
        <taxon>Metazoa</taxon>
        <taxon>Ecdysozoa</taxon>
        <taxon>Arthropoda</taxon>
        <taxon>Hexapoda</taxon>
        <taxon>Insecta</taxon>
        <taxon>Pterygota</taxon>
        <taxon>Neoptera</taxon>
        <taxon>Endopterygota</taxon>
        <taxon>Coleoptera</taxon>
        <taxon>Polyphaga</taxon>
        <taxon>Scarabaeiformia</taxon>
        <taxon>Scarabaeidae</taxon>
        <taxon>Rutelinae</taxon>
        <taxon>Popillia</taxon>
    </lineage>
</organism>
<evidence type="ECO:0000313" key="3">
    <source>
        <dbReference type="Proteomes" id="UP001458880"/>
    </source>
</evidence>